<gene>
    <name evidence="3" type="ORF">K0U00_22190</name>
</gene>
<accession>A0ABS7C778</accession>
<dbReference type="Gene3D" id="3.40.50.970">
    <property type="match status" value="1"/>
</dbReference>
<evidence type="ECO:0000313" key="3">
    <source>
        <dbReference type="EMBL" id="MBW7456752.1"/>
    </source>
</evidence>
<keyword evidence="3" id="KW-0808">Transferase</keyword>
<keyword evidence="4" id="KW-1185">Reference proteome</keyword>
<comment type="caution">
    <text evidence="3">The sequence shown here is derived from an EMBL/GenBank/DDBJ whole genome shotgun (WGS) entry which is preliminary data.</text>
</comment>
<name>A0ABS7C778_9BACL</name>
<dbReference type="InterPro" id="IPR045229">
    <property type="entry name" value="TPP_enz"/>
</dbReference>
<proteinExistence type="inferred from homology"/>
<dbReference type="EMBL" id="JAHZIK010000655">
    <property type="protein sequence ID" value="MBW7456752.1"/>
    <property type="molecule type" value="Genomic_DNA"/>
</dbReference>
<reference evidence="3 4" key="1">
    <citation type="submission" date="2021-07" db="EMBL/GenBank/DDBJ databases">
        <title>Paenibacillus radiodurans sp. nov., isolated from the southeastern edge of Tengger Desert.</title>
        <authorList>
            <person name="Zhang G."/>
        </authorList>
    </citation>
    <scope>NUCLEOTIDE SEQUENCE [LARGE SCALE GENOMIC DNA]</scope>
    <source>
        <strain evidence="3 4">CCM 7311</strain>
    </source>
</reference>
<dbReference type="SUPFAM" id="SSF52518">
    <property type="entry name" value="Thiamin diphosphate-binding fold (THDP-binding)"/>
    <property type="match status" value="1"/>
</dbReference>
<protein>
    <submittedName>
        <fullName evidence="3">Acetolactate synthase large subunit</fullName>
        <ecNumber evidence="3">2.2.1.6</ecNumber>
    </submittedName>
</protein>
<sequence length="103" mass="11487">PVKVAIINNQVLGMVRQWQELIYENRTSHIDLAGSPDFVKLSEAYGVKAFRATNKEEARDAWIAALDHPGPAVVEFVVRKDENVYPMVTQGSTIDDMLLGDSE</sequence>
<evidence type="ECO:0000256" key="1">
    <source>
        <dbReference type="ARBA" id="ARBA00007812"/>
    </source>
</evidence>
<comment type="similarity">
    <text evidence="1">Belongs to the TPP enzyme family.</text>
</comment>
<dbReference type="InterPro" id="IPR029061">
    <property type="entry name" value="THDP-binding"/>
</dbReference>
<feature type="non-terminal residue" evidence="3">
    <location>
        <position position="1"/>
    </location>
</feature>
<feature type="domain" description="Thiamine pyrophosphate enzyme TPP-binding" evidence="2">
    <location>
        <begin position="1"/>
        <end position="76"/>
    </location>
</feature>
<dbReference type="Proteomes" id="UP001519887">
    <property type="component" value="Unassembled WGS sequence"/>
</dbReference>
<dbReference type="Pfam" id="PF02775">
    <property type="entry name" value="TPP_enzyme_C"/>
    <property type="match status" value="1"/>
</dbReference>
<dbReference type="GO" id="GO:0003984">
    <property type="term" value="F:acetolactate synthase activity"/>
    <property type="evidence" value="ECO:0007669"/>
    <property type="project" value="UniProtKB-EC"/>
</dbReference>
<organism evidence="3 4">
    <name type="scientific">Paenibacillus sepulcri</name>
    <dbReference type="NCBI Taxonomy" id="359917"/>
    <lineage>
        <taxon>Bacteria</taxon>
        <taxon>Bacillati</taxon>
        <taxon>Bacillota</taxon>
        <taxon>Bacilli</taxon>
        <taxon>Bacillales</taxon>
        <taxon>Paenibacillaceae</taxon>
        <taxon>Paenibacillus</taxon>
    </lineage>
</organism>
<dbReference type="EC" id="2.2.1.6" evidence="3"/>
<evidence type="ECO:0000259" key="2">
    <source>
        <dbReference type="Pfam" id="PF02775"/>
    </source>
</evidence>
<dbReference type="PANTHER" id="PTHR18968">
    <property type="entry name" value="THIAMINE PYROPHOSPHATE ENZYMES"/>
    <property type="match status" value="1"/>
</dbReference>
<dbReference type="InterPro" id="IPR011766">
    <property type="entry name" value="TPP_enzyme_TPP-bd"/>
</dbReference>
<dbReference type="PANTHER" id="PTHR18968:SF13">
    <property type="entry name" value="ACETOLACTATE SYNTHASE CATALYTIC SUBUNIT, MITOCHONDRIAL"/>
    <property type="match status" value="1"/>
</dbReference>
<evidence type="ECO:0000313" key="4">
    <source>
        <dbReference type="Proteomes" id="UP001519887"/>
    </source>
</evidence>